<keyword evidence="2" id="KW-1185">Reference proteome</keyword>
<accession>A0A8R7Q5T4</accession>
<evidence type="ECO:0000313" key="2">
    <source>
        <dbReference type="Proteomes" id="UP000015106"/>
    </source>
</evidence>
<proteinExistence type="predicted"/>
<name>A0A8R7Q5T4_TRIUA</name>
<reference evidence="1" key="3">
    <citation type="submission" date="2022-06" db="UniProtKB">
        <authorList>
            <consortium name="EnsemblPlants"/>
        </authorList>
    </citation>
    <scope>IDENTIFICATION</scope>
</reference>
<protein>
    <submittedName>
        <fullName evidence="1">Uncharacterized protein</fullName>
    </submittedName>
</protein>
<dbReference type="AlphaFoldDB" id="A0A8R7Q5T4"/>
<reference evidence="2" key="1">
    <citation type="journal article" date="2013" name="Nature">
        <title>Draft genome of the wheat A-genome progenitor Triticum urartu.</title>
        <authorList>
            <person name="Ling H.Q."/>
            <person name="Zhao S."/>
            <person name="Liu D."/>
            <person name="Wang J."/>
            <person name="Sun H."/>
            <person name="Zhang C."/>
            <person name="Fan H."/>
            <person name="Li D."/>
            <person name="Dong L."/>
            <person name="Tao Y."/>
            <person name="Gao C."/>
            <person name="Wu H."/>
            <person name="Li Y."/>
            <person name="Cui Y."/>
            <person name="Guo X."/>
            <person name="Zheng S."/>
            <person name="Wang B."/>
            <person name="Yu K."/>
            <person name="Liang Q."/>
            <person name="Yang W."/>
            <person name="Lou X."/>
            <person name="Chen J."/>
            <person name="Feng M."/>
            <person name="Jian J."/>
            <person name="Zhang X."/>
            <person name="Luo G."/>
            <person name="Jiang Y."/>
            <person name="Liu J."/>
            <person name="Wang Z."/>
            <person name="Sha Y."/>
            <person name="Zhang B."/>
            <person name="Wu H."/>
            <person name="Tang D."/>
            <person name="Shen Q."/>
            <person name="Xue P."/>
            <person name="Zou S."/>
            <person name="Wang X."/>
            <person name="Liu X."/>
            <person name="Wang F."/>
            <person name="Yang Y."/>
            <person name="An X."/>
            <person name="Dong Z."/>
            <person name="Zhang K."/>
            <person name="Zhang X."/>
            <person name="Luo M.C."/>
            <person name="Dvorak J."/>
            <person name="Tong Y."/>
            <person name="Wang J."/>
            <person name="Yang H."/>
            <person name="Li Z."/>
            <person name="Wang D."/>
            <person name="Zhang A."/>
            <person name="Wang J."/>
        </authorList>
    </citation>
    <scope>NUCLEOTIDE SEQUENCE</scope>
    <source>
        <strain evidence="2">cv. G1812</strain>
    </source>
</reference>
<reference evidence="1" key="2">
    <citation type="submission" date="2018-03" db="EMBL/GenBank/DDBJ databases">
        <title>The Triticum urartu genome reveals the dynamic nature of wheat genome evolution.</title>
        <authorList>
            <person name="Ling H."/>
            <person name="Ma B."/>
            <person name="Shi X."/>
            <person name="Liu H."/>
            <person name="Dong L."/>
            <person name="Sun H."/>
            <person name="Cao Y."/>
            <person name="Gao Q."/>
            <person name="Zheng S."/>
            <person name="Li Y."/>
            <person name="Yu Y."/>
            <person name="Du H."/>
            <person name="Qi M."/>
            <person name="Li Y."/>
            <person name="Yu H."/>
            <person name="Cui Y."/>
            <person name="Wang N."/>
            <person name="Chen C."/>
            <person name="Wu H."/>
            <person name="Zhao Y."/>
            <person name="Zhang J."/>
            <person name="Li Y."/>
            <person name="Zhou W."/>
            <person name="Zhang B."/>
            <person name="Hu W."/>
            <person name="Eijk M."/>
            <person name="Tang J."/>
            <person name="Witsenboer H."/>
            <person name="Zhao S."/>
            <person name="Li Z."/>
            <person name="Zhang A."/>
            <person name="Wang D."/>
            <person name="Liang C."/>
        </authorList>
    </citation>
    <scope>NUCLEOTIDE SEQUENCE [LARGE SCALE GENOMIC DNA]</scope>
    <source>
        <strain evidence="1">cv. G1812</strain>
    </source>
</reference>
<dbReference type="EnsemblPlants" id="TuG1812G0400002305.01.T02">
    <property type="protein sequence ID" value="TuG1812G0400002305.01.T02"/>
    <property type="gene ID" value="TuG1812G0400002305.01"/>
</dbReference>
<evidence type="ECO:0000313" key="1">
    <source>
        <dbReference type="EnsemblPlants" id="TuG1812G0400002305.01.T02"/>
    </source>
</evidence>
<dbReference type="Proteomes" id="UP000015106">
    <property type="component" value="Chromosome 4"/>
</dbReference>
<dbReference type="Gramene" id="TuG1812G0400002305.01.T02">
    <property type="protein sequence ID" value="TuG1812G0400002305.01.T02"/>
    <property type="gene ID" value="TuG1812G0400002305.01"/>
</dbReference>
<organism evidence="1 2">
    <name type="scientific">Triticum urartu</name>
    <name type="common">Red wild einkorn</name>
    <name type="synonym">Crithodium urartu</name>
    <dbReference type="NCBI Taxonomy" id="4572"/>
    <lineage>
        <taxon>Eukaryota</taxon>
        <taxon>Viridiplantae</taxon>
        <taxon>Streptophyta</taxon>
        <taxon>Embryophyta</taxon>
        <taxon>Tracheophyta</taxon>
        <taxon>Spermatophyta</taxon>
        <taxon>Magnoliopsida</taxon>
        <taxon>Liliopsida</taxon>
        <taxon>Poales</taxon>
        <taxon>Poaceae</taxon>
        <taxon>BOP clade</taxon>
        <taxon>Pooideae</taxon>
        <taxon>Triticodae</taxon>
        <taxon>Triticeae</taxon>
        <taxon>Triticinae</taxon>
        <taxon>Triticum</taxon>
    </lineage>
</organism>
<sequence>MGYLSSLCNFTKEIQSYKLVCFSFPFVYDYFPILSYIIYRRLCSVHLAGIFFRFTLSCRCAILHQPRVVTAKPEYKLSSASSCVKGTQMELLYQPWTPLANKTK</sequence>